<evidence type="ECO:0000259" key="8">
    <source>
        <dbReference type="PROSITE" id="PS51915"/>
    </source>
</evidence>
<evidence type="ECO:0000313" key="9">
    <source>
        <dbReference type="EMBL" id="SSX04157.1"/>
    </source>
</evidence>
<dbReference type="GO" id="GO:0008270">
    <property type="term" value="F:zinc ion binding"/>
    <property type="evidence" value="ECO:0007669"/>
    <property type="project" value="UniProtKB-UniRule"/>
</dbReference>
<evidence type="ECO:0000259" key="7">
    <source>
        <dbReference type="PROSITE" id="PS50157"/>
    </source>
</evidence>
<dbReference type="AlphaFoldDB" id="A0A336M2S4"/>
<dbReference type="PROSITE" id="PS00028">
    <property type="entry name" value="ZINC_FINGER_C2H2_1"/>
    <property type="match status" value="2"/>
</dbReference>
<keyword evidence="1 6" id="KW-0479">Metal-binding</keyword>
<dbReference type="GO" id="GO:0000981">
    <property type="term" value="F:DNA-binding transcription factor activity, RNA polymerase II-specific"/>
    <property type="evidence" value="ECO:0007669"/>
    <property type="project" value="TreeGrafter"/>
</dbReference>
<dbReference type="GO" id="GO:0000977">
    <property type="term" value="F:RNA polymerase II transcription regulatory region sequence-specific DNA binding"/>
    <property type="evidence" value="ECO:0007669"/>
    <property type="project" value="TreeGrafter"/>
</dbReference>
<dbReference type="SMART" id="SM00355">
    <property type="entry name" value="ZnF_C2H2"/>
    <property type="match status" value="4"/>
</dbReference>
<keyword evidence="3 5" id="KW-0863">Zinc-finger</keyword>
<reference evidence="9" key="1">
    <citation type="submission" date="2018-04" db="EMBL/GenBank/DDBJ databases">
        <authorList>
            <person name="Go L.Y."/>
            <person name="Mitchell J.A."/>
        </authorList>
    </citation>
    <scope>NUCLEOTIDE SEQUENCE</scope>
    <source>
        <tissue evidence="9">Whole organism</tissue>
    </source>
</reference>
<dbReference type="PANTHER" id="PTHR24409:SF295">
    <property type="entry name" value="AZ2-RELATED"/>
    <property type="match status" value="1"/>
</dbReference>
<protein>
    <submittedName>
        <fullName evidence="10">CSON010896 protein</fullName>
    </submittedName>
</protein>
<evidence type="ECO:0000313" key="10">
    <source>
        <dbReference type="EMBL" id="SSX24522.1"/>
    </source>
</evidence>
<dbReference type="GO" id="GO:0005634">
    <property type="term" value="C:nucleus"/>
    <property type="evidence" value="ECO:0007669"/>
    <property type="project" value="InterPro"/>
</dbReference>
<evidence type="ECO:0000256" key="4">
    <source>
        <dbReference type="ARBA" id="ARBA00022833"/>
    </source>
</evidence>
<dbReference type="InterPro" id="IPR012934">
    <property type="entry name" value="Znf_AD"/>
</dbReference>
<dbReference type="InterPro" id="IPR013087">
    <property type="entry name" value="Znf_C2H2_type"/>
</dbReference>
<name>A0A336M2S4_CULSO</name>
<keyword evidence="4 6" id="KW-0862">Zinc</keyword>
<keyword evidence="2" id="KW-0677">Repeat</keyword>
<evidence type="ECO:0000256" key="6">
    <source>
        <dbReference type="PROSITE-ProRule" id="PRU01263"/>
    </source>
</evidence>
<gene>
    <name evidence="10" type="primary">CSON010896</name>
</gene>
<dbReference type="EMBL" id="UFQS01000452">
    <property type="protein sequence ID" value="SSX04157.1"/>
    <property type="molecule type" value="Genomic_DNA"/>
</dbReference>
<dbReference type="Gene3D" id="3.30.160.60">
    <property type="entry name" value="Classic Zinc Finger"/>
    <property type="match status" value="2"/>
</dbReference>
<organism evidence="10">
    <name type="scientific">Culicoides sonorensis</name>
    <name type="common">Biting midge</name>
    <dbReference type="NCBI Taxonomy" id="179676"/>
    <lineage>
        <taxon>Eukaryota</taxon>
        <taxon>Metazoa</taxon>
        <taxon>Ecdysozoa</taxon>
        <taxon>Arthropoda</taxon>
        <taxon>Hexapoda</taxon>
        <taxon>Insecta</taxon>
        <taxon>Pterygota</taxon>
        <taxon>Neoptera</taxon>
        <taxon>Endopterygota</taxon>
        <taxon>Diptera</taxon>
        <taxon>Nematocera</taxon>
        <taxon>Chironomoidea</taxon>
        <taxon>Ceratopogonidae</taxon>
        <taxon>Ceratopogoninae</taxon>
        <taxon>Culicoides</taxon>
        <taxon>Monoculicoides</taxon>
    </lineage>
</organism>
<dbReference type="PROSITE" id="PS51915">
    <property type="entry name" value="ZAD"/>
    <property type="match status" value="1"/>
</dbReference>
<dbReference type="InterPro" id="IPR008598">
    <property type="entry name" value="Di19_Zn-bd"/>
</dbReference>
<evidence type="ECO:0000256" key="1">
    <source>
        <dbReference type="ARBA" id="ARBA00022723"/>
    </source>
</evidence>
<proteinExistence type="predicted"/>
<dbReference type="EMBL" id="UFQT01000452">
    <property type="protein sequence ID" value="SSX24522.1"/>
    <property type="molecule type" value="Genomic_DNA"/>
</dbReference>
<feature type="binding site" evidence="6">
    <location>
        <position position="11"/>
    </location>
    <ligand>
        <name>Zn(2+)</name>
        <dbReference type="ChEBI" id="CHEBI:29105"/>
    </ligand>
</feature>
<evidence type="ECO:0000256" key="5">
    <source>
        <dbReference type="PROSITE-ProRule" id="PRU00042"/>
    </source>
</evidence>
<evidence type="ECO:0000256" key="2">
    <source>
        <dbReference type="ARBA" id="ARBA00022737"/>
    </source>
</evidence>
<feature type="domain" description="C2H2-type" evidence="7">
    <location>
        <begin position="186"/>
        <end position="214"/>
    </location>
</feature>
<feature type="binding site" evidence="6">
    <location>
        <position position="57"/>
    </location>
    <ligand>
        <name>Zn(2+)</name>
        <dbReference type="ChEBI" id="CHEBI:29105"/>
    </ligand>
</feature>
<sequence length="411" mass="47120">MEQYSNSCRICLCYISDNKSPGHDAMKSNPNLIKVYFEKCTKIKILEDEPQNCCLFCFTELRDFCKFLEKCDKTQKLLDDVRKSESYSQYMEPEIDDEFNLKQEIEWTGEGLSEILETEVSNHDAFNGDQCWMKSKTKKSQKICANEGGTESKQLKVICPYCGSLVKSTYLENHIKFVHMEPKNSYICDICKTQLSSKKSIIRHMTHVHLRTQKFKCKLCDVQFPTESLRKAHLIQIHNVQPPKACPYCQYRAFTKAHITRHIQRHRGDRSALPVLAGPLDLLHETHSSDVILCGSKNWRVFNSDPPQLADSIMKPFAHLNINSARRMHQFTVMSSVISSFNSAGIVRVFETIAEFGLRKLDGVSTTIPVSEEEYNPSAALRPPRLSSSYNGLHKSSTFALKIRILWLCLS</sequence>
<dbReference type="VEuPathDB" id="VectorBase:CSON010896"/>
<dbReference type="SMART" id="SM00868">
    <property type="entry name" value="zf-AD"/>
    <property type="match status" value="1"/>
</dbReference>
<dbReference type="SUPFAM" id="SSF57667">
    <property type="entry name" value="beta-beta-alpha zinc fingers"/>
    <property type="match status" value="1"/>
</dbReference>
<feature type="domain" description="C2H2-type" evidence="7">
    <location>
        <begin position="215"/>
        <end position="243"/>
    </location>
</feature>
<dbReference type="PROSITE" id="PS50157">
    <property type="entry name" value="ZINC_FINGER_C2H2_2"/>
    <property type="match status" value="2"/>
</dbReference>
<feature type="binding site" evidence="6">
    <location>
        <position position="8"/>
    </location>
    <ligand>
        <name>Zn(2+)</name>
        <dbReference type="ChEBI" id="CHEBI:29105"/>
    </ligand>
</feature>
<dbReference type="Pfam" id="PF05605">
    <property type="entry name" value="zf-Di19"/>
    <property type="match status" value="1"/>
</dbReference>
<accession>A0A336M2S4</accession>
<feature type="binding site" evidence="6">
    <location>
        <position position="54"/>
    </location>
    <ligand>
        <name>Zn(2+)</name>
        <dbReference type="ChEBI" id="CHEBI:29105"/>
    </ligand>
</feature>
<reference evidence="10" key="2">
    <citation type="submission" date="2018-07" db="EMBL/GenBank/DDBJ databases">
        <authorList>
            <person name="Quirk P.G."/>
            <person name="Krulwich T.A."/>
        </authorList>
    </citation>
    <scope>NUCLEOTIDE SEQUENCE</scope>
</reference>
<feature type="domain" description="ZAD" evidence="8">
    <location>
        <begin position="6"/>
        <end position="81"/>
    </location>
</feature>
<dbReference type="Pfam" id="PF12874">
    <property type="entry name" value="zf-met"/>
    <property type="match status" value="1"/>
</dbReference>
<dbReference type="InterPro" id="IPR036236">
    <property type="entry name" value="Znf_C2H2_sf"/>
</dbReference>
<evidence type="ECO:0000256" key="3">
    <source>
        <dbReference type="ARBA" id="ARBA00022771"/>
    </source>
</evidence>
<dbReference type="PANTHER" id="PTHR24409">
    <property type="entry name" value="ZINC FINGER PROTEIN 142"/>
    <property type="match status" value="1"/>
</dbReference>